<dbReference type="Proteomes" id="UP001530400">
    <property type="component" value="Unassembled WGS sequence"/>
</dbReference>
<dbReference type="AlphaFoldDB" id="A0ABD3P395"/>
<sequence length="179" mass="19873">MYARCLAAVVSKNTAHAEEEERLNESPTRKYLRDEVAVALQKQGQSMKTKAAKIGGDVDLGSIVQISLSDVDTVKVDGKVLTLVVVEKVEATKELMGLDTIFTTWKVKAALTVREAARLMLMVGGQEMRDGDGKKQIMDVRRTLNVFVDHAAKGDTIQNVPKQYKWLGWDGVFYVFACH</sequence>
<proteinExistence type="predicted"/>
<comment type="caution">
    <text evidence="1">The sequence shown here is derived from an EMBL/GenBank/DDBJ whole genome shotgun (WGS) entry which is preliminary data.</text>
</comment>
<protein>
    <submittedName>
        <fullName evidence="1">Uncharacterized protein</fullName>
    </submittedName>
</protein>
<organism evidence="1 2">
    <name type="scientific">Cyclotella atomus</name>
    <dbReference type="NCBI Taxonomy" id="382360"/>
    <lineage>
        <taxon>Eukaryota</taxon>
        <taxon>Sar</taxon>
        <taxon>Stramenopiles</taxon>
        <taxon>Ochrophyta</taxon>
        <taxon>Bacillariophyta</taxon>
        <taxon>Coscinodiscophyceae</taxon>
        <taxon>Thalassiosirophycidae</taxon>
        <taxon>Stephanodiscales</taxon>
        <taxon>Stephanodiscaceae</taxon>
        <taxon>Cyclotella</taxon>
    </lineage>
</organism>
<keyword evidence="2" id="KW-1185">Reference proteome</keyword>
<accession>A0ABD3P395</accession>
<reference evidence="1 2" key="1">
    <citation type="submission" date="2024-10" db="EMBL/GenBank/DDBJ databases">
        <title>Updated reference genomes for cyclostephanoid diatoms.</title>
        <authorList>
            <person name="Roberts W.R."/>
            <person name="Alverson A.J."/>
        </authorList>
    </citation>
    <scope>NUCLEOTIDE SEQUENCE [LARGE SCALE GENOMIC DNA]</scope>
    <source>
        <strain evidence="1 2">AJA010-31</strain>
    </source>
</reference>
<dbReference type="EMBL" id="JALLPJ020000796">
    <property type="protein sequence ID" value="KAL3782724.1"/>
    <property type="molecule type" value="Genomic_DNA"/>
</dbReference>
<gene>
    <name evidence="1" type="ORF">ACHAWO_008305</name>
</gene>
<evidence type="ECO:0000313" key="2">
    <source>
        <dbReference type="Proteomes" id="UP001530400"/>
    </source>
</evidence>
<name>A0ABD3P395_9STRA</name>
<evidence type="ECO:0000313" key="1">
    <source>
        <dbReference type="EMBL" id="KAL3782724.1"/>
    </source>
</evidence>